<name>A0AAP0JQ07_9MAGN</name>
<reference evidence="4 5" key="1">
    <citation type="submission" date="2024-01" db="EMBL/GenBank/DDBJ databases">
        <title>Genome assemblies of Stephania.</title>
        <authorList>
            <person name="Yang L."/>
        </authorList>
    </citation>
    <scope>NUCLEOTIDE SEQUENCE [LARGE SCALE GENOMIC DNA]</scope>
    <source>
        <strain evidence="4">QJT</strain>
        <tissue evidence="4">Leaf</tissue>
    </source>
</reference>
<dbReference type="InterPro" id="IPR002842">
    <property type="entry name" value="ATPase_V1_Esu"/>
</dbReference>
<gene>
    <name evidence="4" type="ORF">Sjap_007529</name>
</gene>
<evidence type="ECO:0000256" key="1">
    <source>
        <dbReference type="ARBA" id="ARBA00005901"/>
    </source>
</evidence>
<dbReference type="Proteomes" id="UP001417504">
    <property type="component" value="Unassembled WGS sequence"/>
</dbReference>
<keyword evidence="3" id="KW-0406">Ion transport</keyword>
<keyword evidence="2" id="KW-0813">Transport</keyword>
<dbReference type="GO" id="GO:0033178">
    <property type="term" value="C:proton-transporting two-sector ATPase complex, catalytic domain"/>
    <property type="evidence" value="ECO:0007669"/>
    <property type="project" value="InterPro"/>
</dbReference>
<accession>A0AAP0JQ07</accession>
<dbReference type="GO" id="GO:0046961">
    <property type="term" value="F:proton-transporting ATPase activity, rotational mechanism"/>
    <property type="evidence" value="ECO:0007669"/>
    <property type="project" value="InterPro"/>
</dbReference>
<protein>
    <submittedName>
        <fullName evidence="4">Uncharacterized protein</fullName>
    </submittedName>
</protein>
<evidence type="ECO:0000256" key="2">
    <source>
        <dbReference type="ARBA" id="ARBA00022448"/>
    </source>
</evidence>
<evidence type="ECO:0000256" key="3">
    <source>
        <dbReference type="ARBA" id="ARBA00023065"/>
    </source>
</evidence>
<dbReference type="AlphaFoldDB" id="A0AAP0JQ07"/>
<sequence length="72" mass="7955">MLEPGLVSVASVGHHVKESVAQDDLVSSMKEAAAKELLPVSHDHHSYKRLLKDLMVQVSLEISLDEFLSFVI</sequence>
<dbReference type="Pfam" id="PF01991">
    <property type="entry name" value="vATP-synt_E"/>
    <property type="match status" value="1"/>
</dbReference>
<organism evidence="4 5">
    <name type="scientific">Stephania japonica</name>
    <dbReference type="NCBI Taxonomy" id="461633"/>
    <lineage>
        <taxon>Eukaryota</taxon>
        <taxon>Viridiplantae</taxon>
        <taxon>Streptophyta</taxon>
        <taxon>Embryophyta</taxon>
        <taxon>Tracheophyta</taxon>
        <taxon>Spermatophyta</taxon>
        <taxon>Magnoliopsida</taxon>
        <taxon>Ranunculales</taxon>
        <taxon>Menispermaceae</taxon>
        <taxon>Menispermoideae</taxon>
        <taxon>Cissampelideae</taxon>
        <taxon>Stephania</taxon>
    </lineage>
</organism>
<dbReference type="EMBL" id="JBBNAE010000003">
    <property type="protein sequence ID" value="KAK9136935.1"/>
    <property type="molecule type" value="Genomic_DNA"/>
</dbReference>
<evidence type="ECO:0000313" key="4">
    <source>
        <dbReference type="EMBL" id="KAK9136935.1"/>
    </source>
</evidence>
<evidence type="ECO:0000313" key="5">
    <source>
        <dbReference type="Proteomes" id="UP001417504"/>
    </source>
</evidence>
<comment type="similarity">
    <text evidence="1">Belongs to the V-ATPase E subunit family.</text>
</comment>
<comment type="caution">
    <text evidence="4">The sequence shown here is derived from an EMBL/GenBank/DDBJ whole genome shotgun (WGS) entry which is preliminary data.</text>
</comment>
<keyword evidence="5" id="KW-1185">Reference proteome</keyword>
<proteinExistence type="inferred from homology"/>